<sequence length="65" mass="7549">MPAKGEDRPKCSNSEVSNDSLNDGSIKQQLESMEQSLTYFTIEMNLFKKGRTRKPYYQHPVLHPF</sequence>
<dbReference type="Proteomes" id="UP000828390">
    <property type="component" value="Unassembled WGS sequence"/>
</dbReference>
<reference evidence="2" key="1">
    <citation type="journal article" date="2019" name="bioRxiv">
        <title>The Genome of the Zebra Mussel, Dreissena polymorpha: A Resource for Invasive Species Research.</title>
        <authorList>
            <person name="McCartney M.A."/>
            <person name="Auch B."/>
            <person name="Kono T."/>
            <person name="Mallez S."/>
            <person name="Zhang Y."/>
            <person name="Obille A."/>
            <person name="Becker A."/>
            <person name="Abrahante J.E."/>
            <person name="Garbe J."/>
            <person name="Badalamenti J.P."/>
            <person name="Herman A."/>
            <person name="Mangelson H."/>
            <person name="Liachko I."/>
            <person name="Sullivan S."/>
            <person name="Sone E.D."/>
            <person name="Koren S."/>
            <person name="Silverstein K.A.T."/>
            <person name="Beckman K.B."/>
            <person name="Gohl D.M."/>
        </authorList>
    </citation>
    <scope>NUCLEOTIDE SEQUENCE</scope>
    <source>
        <strain evidence="2">Duluth1</strain>
        <tissue evidence="2">Whole animal</tissue>
    </source>
</reference>
<feature type="compositionally biased region" description="Basic and acidic residues" evidence="1">
    <location>
        <begin position="1"/>
        <end position="10"/>
    </location>
</feature>
<evidence type="ECO:0000313" key="3">
    <source>
        <dbReference type="Proteomes" id="UP000828390"/>
    </source>
</evidence>
<keyword evidence="3" id="KW-1185">Reference proteome</keyword>
<name>A0A9D4IUY8_DREPO</name>
<evidence type="ECO:0000256" key="1">
    <source>
        <dbReference type="SAM" id="MobiDB-lite"/>
    </source>
</evidence>
<proteinExistence type="predicted"/>
<gene>
    <name evidence="2" type="ORF">DPMN_167343</name>
</gene>
<evidence type="ECO:0000313" key="2">
    <source>
        <dbReference type="EMBL" id="KAH3789171.1"/>
    </source>
</evidence>
<dbReference type="EMBL" id="JAIWYP010000008">
    <property type="protein sequence ID" value="KAH3789171.1"/>
    <property type="molecule type" value="Genomic_DNA"/>
</dbReference>
<comment type="caution">
    <text evidence="2">The sequence shown here is derived from an EMBL/GenBank/DDBJ whole genome shotgun (WGS) entry which is preliminary data.</text>
</comment>
<feature type="region of interest" description="Disordered" evidence="1">
    <location>
        <begin position="1"/>
        <end position="27"/>
    </location>
</feature>
<dbReference type="AlphaFoldDB" id="A0A9D4IUY8"/>
<organism evidence="2 3">
    <name type="scientific">Dreissena polymorpha</name>
    <name type="common">Zebra mussel</name>
    <name type="synonym">Mytilus polymorpha</name>
    <dbReference type="NCBI Taxonomy" id="45954"/>
    <lineage>
        <taxon>Eukaryota</taxon>
        <taxon>Metazoa</taxon>
        <taxon>Spiralia</taxon>
        <taxon>Lophotrochozoa</taxon>
        <taxon>Mollusca</taxon>
        <taxon>Bivalvia</taxon>
        <taxon>Autobranchia</taxon>
        <taxon>Heteroconchia</taxon>
        <taxon>Euheterodonta</taxon>
        <taxon>Imparidentia</taxon>
        <taxon>Neoheterodontei</taxon>
        <taxon>Myida</taxon>
        <taxon>Dreissenoidea</taxon>
        <taxon>Dreissenidae</taxon>
        <taxon>Dreissena</taxon>
    </lineage>
</organism>
<accession>A0A9D4IUY8</accession>
<feature type="compositionally biased region" description="Polar residues" evidence="1">
    <location>
        <begin position="11"/>
        <end position="27"/>
    </location>
</feature>
<protein>
    <submittedName>
        <fullName evidence="2">Uncharacterized protein</fullName>
    </submittedName>
</protein>
<reference evidence="2" key="2">
    <citation type="submission" date="2020-11" db="EMBL/GenBank/DDBJ databases">
        <authorList>
            <person name="McCartney M.A."/>
            <person name="Auch B."/>
            <person name="Kono T."/>
            <person name="Mallez S."/>
            <person name="Becker A."/>
            <person name="Gohl D.M."/>
            <person name="Silverstein K.A.T."/>
            <person name="Koren S."/>
            <person name="Bechman K.B."/>
            <person name="Herman A."/>
            <person name="Abrahante J.E."/>
            <person name="Garbe J."/>
        </authorList>
    </citation>
    <scope>NUCLEOTIDE SEQUENCE</scope>
    <source>
        <strain evidence="2">Duluth1</strain>
        <tissue evidence="2">Whole animal</tissue>
    </source>
</reference>